<organism evidence="2 3">
    <name type="scientific">Anas platyrhynchos</name>
    <name type="common">Mallard</name>
    <name type="synonym">Anas boschas</name>
    <dbReference type="NCBI Taxonomy" id="8839"/>
    <lineage>
        <taxon>Eukaryota</taxon>
        <taxon>Metazoa</taxon>
        <taxon>Chordata</taxon>
        <taxon>Craniata</taxon>
        <taxon>Vertebrata</taxon>
        <taxon>Euteleostomi</taxon>
        <taxon>Archelosauria</taxon>
        <taxon>Archosauria</taxon>
        <taxon>Dinosauria</taxon>
        <taxon>Saurischia</taxon>
        <taxon>Theropoda</taxon>
        <taxon>Coelurosauria</taxon>
        <taxon>Aves</taxon>
        <taxon>Neognathae</taxon>
        <taxon>Galloanserae</taxon>
        <taxon>Anseriformes</taxon>
        <taxon>Anatidae</taxon>
        <taxon>Anatinae</taxon>
        <taxon>Anas</taxon>
    </lineage>
</organism>
<reference evidence="3" key="1">
    <citation type="journal article" date="2013" name="Nat. Genet.">
        <title>The duck genome and transcriptome provide insight into an avian influenza virus reservoir species.</title>
        <authorList>
            <person name="Huang Y."/>
            <person name="Li Y."/>
            <person name="Burt D.W."/>
            <person name="Chen H."/>
            <person name="Zhang Y."/>
            <person name="Qian W."/>
            <person name="Kim H."/>
            <person name="Gan S."/>
            <person name="Zhao Y."/>
            <person name="Li J."/>
            <person name="Yi K."/>
            <person name="Feng H."/>
            <person name="Zhu P."/>
            <person name="Li B."/>
            <person name="Liu Q."/>
            <person name="Fairley S."/>
            <person name="Magor K.E."/>
            <person name="Du Z."/>
            <person name="Hu X."/>
            <person name="Goodman L."/>
            <person name="Tafer H."/>
            <person name="Vignal A."/>
            <person name="Lee T."/>
            <person name="Kim K.W."/>
            <person name="Sheng Z."/>
            <person name="An Y."/>
            <person name="Searle S."/>
            <person name="Herrero J."/>
            <person name="Groenen M.A."/>
            <person name="Crooijmans R.P."/>
            <person name="Faraut T."/>
            <person name="Cai Q."/>
            <person name="Webster R.G."/>
            <person name="Aldridge J.R."/>
            <person name="Warren W.C."/>
            <person name="Bartschat S."/>
            <person name="Kehr S."/>
            <person name="Marz M."/>
            <person name="Stadler P.F."/>
            <person name="Smith J."/>
            <person name="Kraus R.H."/>
            <person name="Zhao Y."/>
            <person name="Ren L."/>
            <person name="Fei J."/>
            <person name="Morisson M."/>
            <person name="Kaiser P."/>
            <person name="Griffin D.K."/>
            <person name="Rao M."/>
            <person name="Pitel F."/>
            <person name="Wang J."/>
            <person name="Li N."/>
        </authorList>
    </citation>
    <scope>NUCLEOTIDE SEQUENCE [LARGE SCALE GENOMIC DNA]</scope>
</reference>
<dbReference type="AlphaFoldDB" id="R0L3I4"/>
<feature type="region of interest" description="Disordered" evidence="1">
    <location>
        <begin position="1"/>
        <end position="25"/>
    </location>
</feature>
<dbReference type="EMBL" id="KB744567">
    <property type="protein sequence ID" value="EOA94812.1"/>
    <property type="molecule type" value="Genomic_DNA"/>
</dbReference>
<evidence type="ECO:0000313" key="3">
    <source>
        <dbReference type="Proteomes" id="UP000296049"/>
    </source>
</evidence>
<feature type="region of interest" description="Disordered" evidence="1">
    <location>
        <begin position="135"/>
        <end position="170"/>
    </location>
</feature>
<feature type="compositionally biased region" description="Basic residues" evidence="1">
    <location>
        <begin position="1"/>
        <end position="14"/>
    </location>
</feature>
<evidence type="ECO:0000313" key="2">
    <source>
        <dbReference type="EMBL" id="EOA94812.1"/>
    </source>
</evidence>
<evidence type="ECO:0000256" key="1">
    <source>
        <dbReference type="SAM" id="MobiDB-lite"/>
    </source>
</evidence>
<protein>
    <submittedName>
        <fullName evidence="2">Uncharacterized protein</fullName>
    </submittedName>
</protein>
<feature type="compositionally biased region" description="Polar residues" evidence="1">
    <location>
        <begin position="156"/>
        <end position="170"/>
    </location>
</feature>
<dbReference type="Proteomes" id="UP000296049">
    <property type="component" value="Unassembled WGS sequence"/>
</dbReference>
<proteinExistence type="predicted"/>
<name>R0L3I4_ANAPL</name>
<sequence length="259" mass="29062">MARGDKKKTGSKHFQHSDRSKGKARSFAIPTSLLRAYKLLDKLQSPGFAQSHKGFCTQVVRKKQRRSTFQLDINTQPVLNADRAGAGLSFGQQKICSDAYVGIKKRCKKLSGQPTQLQGCRWLPWVPRLKMETPAPGESLRHHGALASPSRCAQRRASTGGQGRKSSPAAQLLQSTFTFQALTAKAKTERHGVFREENPILVQESNGMHNSNRILERETTSSWHRAPGILEPAQAWWRHIFPRARNAVGYKEQAFEHLQ</sequence>
<keyword evidence="3" id="KW-1185">Reference proteome</keyword>
<gene>
    <name evidence="2" type="ORF">Anapl_15661</name>
</gene>
<accession>R0L3I4</accession>